<dbReference type="PANTHER" id="PTHR36108">
    <property type="entry name" value="COLOSSIN-B-RELATED"/>
    <property type="match status" value="1"/>
</dbReference>
<dbReference type="EMBL" id="JBBMFI010000084">
    <property type="protein sequence ID" value="MEQ2566615.1"/>
    <property type="molecule type" value="Genomic_DNA"/>
</dbReference>
<feature type="region of interest" description="Disordered" evidence="4">
    <location>
        <begin position="295"/>
        <end position="314"/>
    </location>
</feature>
<reference evidence="8 9" key="1">
    <citation type="submission" date="2024-03" db="EMBL/GenBank/DDBJ databases">
        <title>Human intestinal bacterial collection.</title>
        <authorList>
            <person name="Pauvert C."/>
            <person name="Hitch T.C.A."/>
            <person name="Clavel T."/>
        </authorList>
    </citation>
    <scope>NUCLEOTIDE SEQUENCE [LARGE SCALE GENOMIC DNA]</scope>
    <source>
        <strain evidence="8 9">CLA-AP-H18</strain>
    </source>
</reference>
<dbReference type="InterPro" id="IPR013783">
    <property type="entry name" value="Ig-like_fold"/>
</dbReference>
<dbReference type="RefSeq" id="WP_211148410.1">
    <property type="nucleotide sequence ID" value="NZ_JBBMEY010000012.1"/>
</dbReference>
<feature type="domain" description="SpaA-like prealbumin fold" evidence="7">
    <location>
        <begin position="889"/>
        <end position="974"/>
    </location>
</feature>
<dbReference type="InterPro" id="IPR041033">
    <property type="entry name" value="SpaA_PFL_dom_1"/>
</dbReference>
<dbReference type="Proteomes" id="UP001478133">
    <property type="component" value="Unassembled WGS sequence"/>
</dbReference>
<feature type="chain" id="PRO_5047418320" evidence="6">
    <location>
        <begin position="26"/>
        <end position="1125"/>
    </location>
</feature>
<dbReference type="PANTHER" id="PTHR36108:SF13">
    <property type="entry name" value="COLOSSIN-B-RELATED"/>
    <property type="match status" value="1"/>
</dbReference>
<gene>
    <name evidence="8" type="ORF">ABFO16_10315</name>
</gene>
<evidence type="ECO:0000313" key="9">
    <source>
        <dbReference type="Proteomes" id="UP001478133"/>
    </source>
</evidence>
<evidence type="ECO:0000256" key="5">
    <source>
        <dbReference type="SAM" id="Phobius"/>
    </source>
</evidence>
<keyword evidence="3 6" id="KW-0732">Signal</keyword>
<evidence type="ECO:0000256" key="4">
    <source>
        <dbReference type="SAM" id="MobiDB-lite"/>
    </source>
</evidence>
<dbReference type="Pfam" id="PF17802">
    <property type="entry name" value="SpaA"/>
    <property type="match status" value="4"/>
</dbReference>
<keyword evidence="2" id="KW-0964">Secreted</keyword>
<keyword evidence="5" id="KW-0812">Transmembrane</keyword>
<keyword evidence="5" id="KW-0472">Membrane</keyword>
<feature type="signal peptide" evidence="6">
    <location>
        <begin position="1"/>
        <end position="25"/>
    </location>
</feature>
<evidence type="ECO:0000259" key="7">
    <source>
        <dbReference type="Pfam" id="PF17802"/>
    </source>
</evidence>
<accession>A0ABV1HWC1</accession>
<evidence type="ECO:0000256" key="6">
    <source>
        <dbReference type="SAM" id="SignalP"/>
    </source>
</evidence>
<keyword evidence="5" id="KW-1133">Transmembrane helix</keyword>
<evidence type="ECO:0000256" key="2">
    <source>
        <dbReference type="ARBA" id="ARBA00022525"/>
    </source>
</evidence>
<keyword evidence="9" id="KW-1185">Reference proteome</keyword>
<feature type="domain" description="SpaA-like prealbumin fold" evidence="7">
    <location>
        <begin position="692"/>
        <end position="777"/>
    </location>
</feature>
<feature type="domain" description="SpaA-like prealbumin fold" evidence="7">
    <location>
        <begin position="803"/>
        <end position="885"/>
    </location>
</feature>
<evidence type="ECO:0000256" key="1">
    <source>
        <dbReference type="ARBA" id="ARBA00007257"/>
    </source>
</evidence>
<feature type="transmembrane region" description="Helical" evidence="5">
    <location>
        <begin position="1097"/>
        <end position="1119"/>
    </location>
</feature>
<comment type="similarity">
    <text evidence="1">Belongs to the serine-aspartate repeat-containing protein (SDr) family.</text>
</comment>
<evidence type="ECO:0000313" key="8">
    <source>
        <dbReference type="EMBL" id="MEQ2566615.1"/>
    </source>
</evidence>
<organism evidence="8 9">
    <name type="scientific">Ruminococcoides intestinihominis</name>
    <dbReference type="NCBI Taxonomy" id="3133161"/>
    <lineage>
        <taxon>Bacteria</taxon>
        <taxon>Bacillati</taxon>
        <taxon>Bacillota</taxon>
        <taxon>Clostridia</taxon>
        <taxon>Eubacteriales</taxon>
        <taxon>Oscillospiraceae</taxon>
        <taxon>Ruminococcoides</taxon>
    </lineage>
</organism>
<comment type="caution">
    <text evidence="8">The sequence shown here is derived from an EMBL/GenBank/DDBJ whole genome shotgun (WGS) entry which is preliminary data.</text>
</comment>
<sequence>MIKKSISVVLVLLIAISIMPVTSSAATTYHVSYYTTYDTKGNPIRASKQIGKLHSNLAEDMFRINGNRAYCIELDTPSKSTDTYVANTSSASSAWNKLTAQQRTLIRMIMCLGLEGTNKGSATTKTVNGHKIDFYNMYGKTVTVHEIYLATQLLIWEVTEGYRSTNRRSNYKTRYNLSLAYNNNIRGIYNGIVSKILQLNQRPSFCSSSNKTAPSYSFKVKHSTSGFSIASSDKVLTDKNGVLKNYTSLASNRSIKVTYKNQTRYLNVKTSISGNKLTLHPNSLSSKPVYSTTKSVSAKEENIPSSSSSPQLTTYGEVAGKTDIQDLVGASSHVDPVNAYYQVGVEVVDSELSQRNFRINKSMKISTTSSSETEIESMENGYYFYVALPSDNKEYGGSQQSSYKYYDSSSNSIKTGNTWSQSSAKELGLNTSSRLYNKELKEYYIIIGPTNSEGVTGTIRTYMRRYIDSTITTTSTGKQVPYGNYYVFELGKKGADFKASSTVNGDDSNIDLNPSHYVMPQGVTCYNFTYQEHLNAKDNSYLAIRDGIDTSTTNGQKEYYKRLKRYLCSYSATEEGTSTVKNYTKVKVRLTKTADDGQINNVFFKVSKLNSDGDVISTSTWGGTNADGYIEKWIDEGTYKVEEIGYGPQGYLPSYVTLPNPITFTVDTDVVEEYDDIGYYSITMNNKATIHIRVQKSDKSNSNKYVNGAKYGIYNDKGKLLEELITDTVQVGDITYEGFAISNDTYPFGNYYLQEIEAPAGYLIDDTKYEFIVNADNLDKYQGSGPSYKYNHITIKTSDNPTSIYVTKTDITGSEELSGAKLVLKKGDEVIDTWTSSTEPHKIYGLVFGTEYTLSETISPDGYATTESITFTYSEDGQFVQMKDDTTKYQFVKKDNKGNILSGAKLQLSDEDTKDVVAEWTTSDTPYTVSKLTVGKTYRLKELSAPSPRYKLADDITFTVKDTSEIQTITMTDEIYYGSVTIQKQDDEGNNLGGAEFELYKSDGTKLSTTKNDDGKYSVSSNGTVTSMPTDDNGKLLIDTLELGKYYLTESKAPNGKLPYTGKIEFTISSDSEVSLNQSFTVKDDNVVMLDTGGNGYTIPLTIGIVLLLLSSSIIFIYYSRRKKQ</sequence>
<feature type="compositionally biased region" description="Polar residues" evidence="4">
    <location>
        <begin position="303"/>
        <end position="314"/>
    </location>
</feature>
<proteinExistence type="inferred from homology"/>
<evidence type="ECO:0000256" key="3">
    <source>
        <dbReference type="ARBA" id="ARBA00022729"/>
    </source>
</evidence>
<dbReference type="Gene3D" id="2.60.40.10">
    <property type="entry name" value="Immunoglobulins"/>
    <property type="match status" value="5"/>
</dbReference>
<protein>
    <submittedName>
        <fullName evidence="8">SpaA isopeptide-forming pilin-related protein</fullName>
    </submittedName>
</protein>
<feature type="domain" description="SpaA-like prealbumin fold" evidence="7">
    <location>
        <begin position="978"/>
        <end position="1075"/>
    </location>
</feature>
<name>A0ABV1HWC1_9FIRM</name>